<reference evidence="1 2" key="1">
    <citation type="submission" date="2020-08" db="EMBL/GenBank/DDBJ databases">
        <title>Sequencing the genomes of 1000 actinobacteria strains.</title>
        <authorList>
            <person name="Klenk H.-P."/>
        </authorList>
    </citation>
    <scope>NUCLEOTIDE SEQUENCE [LARGE SCALE GENOMIC DNA]</scope>
    <source>
        <strain evidence="1 2">DSM 45486</strain>
    </source>
</reference>
<dbReference type="EMBL" id="JACHMO010000001">
    <property type="protein sequence ID" value="MBB5803712.1"/>
    <property type="molecule type" value="Genomic_DNA"/>
</dbReference>
<dbReference type="Proteomes" id="UP000552097">
    <property type="component" value="Unassembled WGS sequence"/>
</dbReference>
<dbReference type="CDD" id="cd13585">
    <property type="entry name" value="PBP2_TMBP_like"/>
    <property type="match status" value="1"/>
</dbReference>
<dbReference type="RefSeq" id="WP_221483536.1">
    <property type="nucleotide sequence ID" value="NZ_JACHMO010000001.1"/>
</dbReference>
<keyword evidence="1" id="KW-0813">Transport</keyword>
<gene>
    <name evidence="1" type="ORF">F4560_003480</name>
</gene>
<keyword evidence="1" id="KW-0762">Sugar transport</keyword>
<keyword evidence="2" id="KW-1185">Reference proteome</keyword>
<protein>
    <submittedName>
        <fullName evidence="1">Multiple sugar transport system substrate-binding protein</fullName>
    </submittedName>
</protein>
<dbReference type="InterPro" id="IPR006059">
    <property type="entry name" value="SBP"/>
</dbReference>
<evidence type="ECO:0000313" key="2">
    <source>
        <dbReference type="Proteomes" id="UP000552097"/>
    </source>
</evidence>
<dbReference type="AlphaFoldDB" id="A0A7W9M1D7"/>
<accession>A0A7W9M1D7</accession>
<organism evidence="1 2">
    <name type="scientific">Saccharothrix ecbatanensis</name>
    <dbReference type="NCBI Taxonomy" id="1105145"/>
    <lineage>
        <taxon>Bacteria</taxon>
        <taxon>Bacillati</taxon>
        <taxon>Actinomycetota</taxon>
        <taxon>Actinomycetes</taxon>
        <taxon>Pseudonocardiales</taxon>
        <taxon>Pseudonocardiaceae</taxon>
        <taxon>Saccharothrix</taxon>
    </lineage>
</organism>
<dbReference type="InterPro" id="IPR050490">
    <property type="entry name" value="Bact_solute-bd_prot1"/>
</dbReference>
<dbReference type="Pfam" id="PF01547">
    <property type="entry name" value="SBP_bac_1"/>
    <property type="match status" value="1"/>
</dbReference>
<name>A0A7W9M1D7_9PSEU</name>
<dbReference type="PANTHER" id="PTHR43649">
    <property type="entry name" value="ARABINOSE-BINDING PROTEIN-RELATED"/>
    <property type="match status" value="1"/>
</dbReference>
<dbReference type="PANTHER" id="PTHR43649:SF14">
    <property type="entry name" value="BLR3389 PROTEIN"/>
    <property type="match status" value="1"/>
</dbReference>
<comment type="caution">
    <text evidence="1">The sequence shown here is derived from an EMBL/GenBank/DDBJ whole genome shotgun (WGS) entry which is preliminary data.</text>
</comment>
<dbReference type="Gene3D" id="3.40.190.10">
    <property type="entry name" value="Periplasmic binding protein-like II"/>
    <property type="match status" value="3"/>
</dbReference>
<evidence type="ECO:0000313" key="1">
    <source>
        <dbReference type="EMBL" id="MBB5803712.1"/>
    </source>
</evidence>
<sequence length="433" mass="46879">MLTAVALAGCGATEDAEPTGADAVRAALDKPTTLTFWTWVPNIEKAVDRFEIAHPKIKIDVVNAGQSADQYQRLQHAISGPVGGPDLAQIEYFALPQFAISGQIVDLTEYGVGDLKHRFTASAWSQVQVDDKVYGIPQDTGPMAMFYRKDIFDRLGIEPPKTWEDYRKAGRRIKQAQPGTFISSLDPRNPGTVESLIWQAGGKPFATRPNKAVGVDLTADKGVEAFADTWGSMLAEGTVEPVTEWTDEWWQAMADGKYATWMAGAWAPANLEKSIPQSAGMWAVAPMPQFDPAKPTAAEHGGSSIAVTSRSKHKAAAVAFAQWLNSDPDGAAALNAEVRLFPATTQLLDDPSFRDRPAPFFGGQAVNQVFAEVSERVVADWQYLPYQAYANTTFDSTVGKAIAGDSDVKTGLARWQDSIARYGEDNGFTVSVG</sequence>
<proteinExistence type="predicted"/>
<dbReference type="SUPFAM" id="SSF53850">
    <property type="entry name" value="Periplasmic binding protein-like II"/>
    <property type="match status" value="1"/>
</dbReference>